<dbReference type="InterPro" id="IPR035914">
    <property type="entry name" value="Sperma_CUB_dom_sf"/>
</dbReference>
<protein>
    <submittedName>
        <fullName evidence="7">CUB domain-containing protein</fullName>
    </submittedName>
</protein>
<evidence type="ECO:0000313" key="6">
    <source>
        <dbReference type="Proteomes" id="UP000271162"/>
    </source>
</evidence>
<reference evidence="5 6" key="2">
    <citation type="submission" date="2018-11" db="EMBL/GenBank/DDBJ databases">
        <authorList>
            <consortium name="Pathogen Informatics"/>
        </authorList>
    </citation>
    <scope>NUCLEOTIDE SEQUENCE [LARGE SCALE GENOMIC DNA]</scope>
</reference>
<dbReference type="STRING" id="27835.A0A0N4YUX0"/>
<dbReference type="Gene3D" id="2.60.120.290">
    <property type="entry name" value="Spermadhesin, CUB domain"/>
    <property type="match status" value="1"/>
</dbReference>
<feature type="chain" id="PRO_5043126131" evidence="3">
    <location>
        <begin position="19"/>
        <end position="157"/>
    </location>
</feature>
<proteinExistence type="predicted"/>
<dbReference type="InterPro" id="IPR052129">
    <property type="entry name" value="Spermadhesin-Link_domain"/>
</dbReference>
<keyword evidence="3" id="KW-0732">Signal</keyword>
<evidence type="ECO:0000313" key="7">
    <source>
        <dbReference type="WBParaSite" id="NBR_0002104201-mRNA-1"/>
    </source>
</evidence>
<dbReference type="Proteomes" id="UP000271162">
    <property type="component" value="Unassembled WGS sequence"/>
</dbReference>
<dbReference type="PROSITE" id="PS01180">
    <property type="entry name" value="CUB"/>
    <property type="match status" value="1"/>
</dbReference>
<dbReference type="CDD" id="cd00041">
    <property type="entry name" value="CUB"/>
    <property type="match status" value="1"/>
</dbReference>
<keyword evidence="6" id="KW-1185">Reference proteome</keyword>
<feature type="domain" description="CUB" evidence="4">
    <location>
        <begin position="21"/>
        <end position="143"/>
    </location>
</feature>
<dbReference type="Pfam" id="PF00431">
    <property type="entry name" value="CUB"/>
    <property type="match status" value="1"/>
</dbReference>
<dbReference type="InterPro" id="IPR000859">
    <property type="entry name" value="CUB_dom"/>
</dbReference>
<dbReference type="SUPFAM" id="SSF49854">
    <property type="entry name" value="Spermadhesin, CUB domain"/>
    <property type="match status" value="1"/>
</dbReference>
<comment type="caution">
    <text evidence="2">Lacks conserved residue(s) required for the propagation of feature annotation.</text>
</comment>
<feature type="signal peptide" evidence="3">
    <location>
        <begin position="1"/>
        <end position="18"/>
    </location>
</feature>
<evidence type="ECO:0000256" key="3">
    <source>
        <dbReference type="SAM" id="SignalP"/>
    </source>
</evidence>
<gene>
    <name evidence="5" type="ORF">NBR_LOCUS21043</name>
</gene>
<sequence length="157" mass="17461">MRPVVWLLACTAIRTTAAAECADRHIFSDRPSTGTLESPAFPTPYRSGLSCLYNISTVSSNVVHITFLSFDLAENNRDSGQCLEAYVLVVVVDRLGKEHIGNRFCGSSLPAKIETMQPTVYVQFVSTAPGKHHRGFRLRYEIIYEGLFICQVASKKM</sequence>
<evidence type="ECO:0000256" key="2">
    <source>
        <dbReference type="PROSITE-ProRule" id="PRU00059"/>
    </source>
</evidence>
<reference evidence="7" key="1">
    <citation type="submission" date="2017-02" db="UniProtKB">
        <authorList>
            <consortium name="WormBaseParasite"/>
        </authorList>
    </citation>
    <scope>IDENTIFICATION</scope>
</reference>
<organism evidence="7">
    <name type="scientific">Nippostrongylus brasiliensis</name>
    <name type="common">Rat hookworm</name>
    <dbReference type="NCBI Taxonomy" id="27835"/>
    <lineage>
        <taxon>Eukaryota</taxon>
        <taxon>Metazoa</taxon>
        <taxon>Ecdysozoa</taxon>
        <taxon>Nematoda</taxon>
        <taxon>Chromadorea</taxon>
        <taxon>Rhabditida</taxon>
        <taxon>Rhabditina</taxon>
        <taxon>Rhabditomorpha</taxon>
        <taxon>Strongyloidea</taxon>
        <taxon>Heligmosomidae</taxon>
        <taxon>Nippostrongylus</taxon>
    </lineage>
</organism>
<evidence type="ECO:0000256" key="1">
    <source>
        <dbReference type="ARBA" id="ARBA00023157"/>
    </source>
</evidence>
<evidence type="ECO:0000259" key="4">
    <source>
        <dbReference type="PROSITE" id="PS01180"/>
    </source>
</evidence>
<name>A0A0N4YUX0_NIPBR</name>
<dbReference type="EMBL" id="UYSL01025834">
    <property type="protein sequence ID" value="VDL84781.1"/>
    <property type="molecule type" value="Genomic_DNA"/>
</dbReference>
<dbReference type="WBParaSite" id="NBR_0002104201-mRNA-1">
    <property type="protein sequence ID" value="NBR_0002104201-mRNA-1"/>
    <property type="gene ID" value="NBR_0002104201"/>
</dbReference>
<dbReference type="SMART" id="SM00042">
    <property type="entry name" value="CUB"/>
    <property type="match status" value="1"/>
</dbReference>
<evidence type="ECO:0000313" key="5">
    <source>
        <dbReference type="EMBL" id="VDL84781.1"/>
    </source>
</evidence>
<dbReference type="AlphaFoldDB" id="A0A0N4YUX0"/>
<keyword evidence="1" id="KW-1015">Disulfide bond</keyword>
<accession>A0A0N4YUX0</accession>
<dbReference type="PANTHER" id="PTHR46908:SF4">
    <property type="entry name" value="TUMOR NECROSIS FACTOR-INDUCIBLE GENE 6 PROTEIN"/>
    <property type="match status" value="1"/>
</dbReference>
<dbReference type="PANTHER" id="PTHR46908">
    <property type="entry name" value="CUBILIN-LIKE PROTEIN"/>
    <property type="match status" value="1"/>
</dbReference>